<organism evidence="2 3">
    <name type="scientific">Labilithrix luteola</name>
    <dbReference type="NCBI Taxonomy" id="1391654"/>
    <lineage>
        <taxon>Bacteria</taxon>
        <taxon>Pseudomonadati</taxon>
        <taxon>Myxococcota</taxon>
        <taxon>Polyangia</taxon>
        <taxon>Polyangiales</taxon>
        <taxon>Labilitrichaceae</taxon>
        <taxon>Labilithrix</taxon>
    </lineage>
</organism>
<gene>
    <name evidence="2" type="ORF">AKJ09_08468</name>
</gene>
<dbReference type="Proteomes" id="UP000064967">
    <property type="component" value="Chromosome"/>
</dbReference>
<accession>A0A0K1Q8T0</accession>
<proteinExistence type="predicted"/>
<reference evidence="2 3" key="1">
    <citation type="submission" date="2015-08" db="EMBL/GenBank/DDBJ databases">
        <authorList>
            <person name="Babu N.S."/>
            <person name="Beckwith C.J."/>
            <person name="Beseler K.G."/>
            <person name="Brison A."/>
            <person name="Carone J.V."/>
            <person name="Caskin T.P."/>
            <person name="Diamond M."/>
            <person name="Durham M.E."/>
            <person name="Foxe J.M."/>
            <person name="Go M."/>
            <person name="Henderson B.A."/>
            <person name="Jones I.B."/>
            <person name="McGettigan J.A."/>
            <person name="Micheletti S.J."/>
            <person name="Nasrallah M.E."/>
            <person name="Ortiz D."/>
            <person name="Piller C.R."/>
            <person name="Privatt S.R."/>
            <person name="Schneider S.L."/>
            <person name="Sharp S."/>
            <person name="Smith T.C."/>
            <person name="Stanton J.D."/>
            <person name="Ullery H.E."/>
            <person name="Wilson R.J."/>
            <person name="Serrano M.G."/>
            <person name="Buck G."/>
            <person name="Lee V."/>
            <person name="Wang Y."/>
            <person name="Carvalho R."/>
            <person name="Voegtly L."/>
            <person name="Shi R."/>
            <person name="Duckworth R."/>
            <person name="Johnson A."/>
            <person name="Loviza R."/>
            <person name="Walstead R."/>
            <person name="Shah Z."/>
            <person name="Kiflezghi M."/>
            <person name="Wade K."/>
            <person name="Ball S.L."/>
            <person name="Bradley K.W."/>
            <person name="Asai D.J."/>
            <person name="Bowman C.A."/>
            <person name="Russell D.A."/>
            <person name="Pope W.H."/>
            <person name="Jacobs-Sera D."/>
            <person name="Hendrix R.W."/>
            <person name="Hatfull G.F."/>
        </authorList>
    </citation>
    <scope>NUCLEOTIDE SEQUENCE [LARGE SCALE GENOMIC DNA]</scope>
    <source>
        <strain evidence="2 3">DSM 27648</strain>
    </source>
</reference>
<feature type="transmembrane region" description="Helical" evidence="1">
    <location>
        <begin position="94"/>
        <end position="115"/>
    </location>
</feature>
<evidence type="ECO:0000313" key="2">
    <source>
        <dbReference type="EMBL" id="AKV01805.1"/>
    </source>
</evidence>
<dbReference type="EMBL" id="CP012333">
    <property type="protein sequence ID" value="AKV01805.1"/>
    <property type="molecule type" value="Genomic_DNA"/>
</dbReference>
<dbReference type="AlphaFoldDB" id="A0A0K1Q8T0"/>
<keyword evidence="1" id="KW-0472">Membrane</keyword>
<keyword evidence="1" id="KW-1133">Transmembrane helix</keyword>
<evidence type="ECO:0000313" key="3">
    <source>
        <dbReference type="Proteomes" id="UP000064967"/>
    </source>
</evidence>
<name>A0A0K1Q8T0_9BACT</name>
<dbReference type="RefSeq" id="WP_146652832.1">
    <property type="nucleotide sequence ID" value="NZ_CP012333.1"/>
</dbReference>
<dbReference type="STRING" id="1391654.AKJ09_08468"/>
<feature type="transmembrane region" description="Helical" evidence="1">
    <location>
        <begin position="58"/>
        <end position="79"/>
    </location>
</feature>
<keyword evidence="1" id="KW-0812">Transmembrane</keyword>
<sequence>MTTKPPVAPHDSPYEVVLLVASWALLVTLSSLVVRRDERKLDEAQLERAWTPASRDNALIGLSLLGSPLLGLFAVAYHFARTRRFRPVGLLQGLGWSIGILAINVVSMTGLAWLFDLPLE</sequence>
<evidence type="ECO:0000256" key="1">
    <source>
        <dbReference type="SAM" id="Phobius"/>
    </source>
</evidence>
<dbReference type="KEGG" id="llu:AKJ09_08468"/>
<feature type="transmembrane region" description="Helical" evidence="1">
    <location>
        <begin position="16"/>
        <end position="34"/>
    </location>
</feature>
<keyword evidence="3" id="KW-1185">Reference proteome</keyword>
<protein>
    <submittedName>
        <fullName evidence="2">Uncharacterized protein</fullName>
    </submittedName>
</protein>